<sequence length="84" mass="9477">MAFTFFLKNILVWKRARRGGEGADVIWEGNPPSIRTFSMKVPSEVTSFIGPLRPGPGYTNEIRGKSTKSETNAHGKIDKNRNRR</sequence>
<evidence type="ECO:0000256" key="1">
    <source>
        <dbReference type="SAM" id="MobiDB-lite"/>
    </source>
</evidence>
<name>A0A4Y2RJH1_ARAVE</name>
<dbReference type="Proteomes" id="UP000499080">
    <property type="component" value="Unassembled WGS sequence"/>
</dbReference>
<proteinExistence type="predicted"/>
<evidence type="ECO:0000313" key="2">
    <source>
        <dbReference type="EMBL" id="GBN75947.1"/>
    </source>
</evidence>
<feature type="region of interest" description="Disordered" evidence="1">
    <location>
        <begin position="50"/>
        <end position="84"/>
    </location>
</feature>
<keyword evidence="3" id="KW-1185">Reference proteome</keyword>
<dbReference type="EMBL" id="BGPR01017376">
    <property type="protein sequence ID" value="GBN75947.1"/>
    <property type="molecule type" value="Genomic_DNA"/>
</dbReference>
<protein>
    <submittedName>
        <fullName evidence="2">Uncharacterized protein</fullName>
    </submittedName>
</protein>
<gene>
    <name evidence="2" type="ORF">AVEN_106550_1</name>
</gene>
<dbReference type="AlphaFoldDB" id="A0A4Y2RJH1"/>
<accession>A0A4Y2RJH1</accession>
<feature type="compositionally biased region" description="Basic and acidic residues" evidence="1">
    <location>
        <begin position="62"/>
        <end position="84"/>
    </location>
</feature>
<comment type="caution">
    <text evidence="2">The sequence shown here is derived from an EMBL/GenBank/DDBJ whole genome shotgun (WGS) entry which is preliminary data.</text>
</comment>
<organism evidence="2 3">
    <name type="scientific">Araneus ventricosus</name>
    <name type="common">Orbweaver spider</name>
    <name type="synonym">Epeira ventricosa</name>
    <dbReference type="NCBI Taxonomy" id="182803"/>
    <lineage>
        <taxon>Eukaryota</taxon>
        <taxon>Metazoa</taxon>
        <taxon>Ecdysozoa</taxon>
        <taxon>Arthropoda</taxon>
        <taxon>Chelicerata</taxon>
        <taxon>Arachnida</taxon>
        <taxon>Araneae</taxon>
        <taxon>Araneomorphae</taxon>
        <taxon>Entelegynae</taxon>
        <taxon>Araneoidea</taxon>
        <taxon>Araneidae</taxon>
        <taxon>Araneus</taxon>
    </lineage>
</organism>
<reference evidence="2 3" key="1">
    <citation type="journal article" date="2019" name="Sci. Rep.">
        <title>Orb-weaving spider Araneus ventricosus genome elucidates the spidroin gene catalogue.</title>
        <authorList>
            <person name="Kono N."/>
            <person name="Nakamura H."/>
            <person name="Ohtoshi R."/>
            <person name="Moran D.A.P."/>
            <person name="Shinohara A."/>
            <person name="Yoshida Y."/>
            <person name="Fujiwara M."/>
            <person name="Mori M."/>
            <person name="Tomita M."/>
            <person name="Arakawa K."/>
        </authorList>
    </citation>
    <scope>NUCLEOTIDE SEQUENCE [LARGE SCALE GENOMIC DNA]</scope>
</reference>
<evidence type="ECO:0000313" key="3">
    <source>
        <dbReference type="Proteomes" id="UP000499080"/>
    </source>
</evidence>